<dbReference type="Gene3D" id="3.40.50.1820">
    <property type="entry name" value="alpha/beta hydrolase"/>
    <property type="match status" value="1"/>
</dbReference>
<dbReference type="PANTHER" id="PTHR10655">
    <property type="entry name" value="LYSOPHOSPHOLIPASE-RELATED"/>
    <property type="match status" value="1"/>
</dbReference>
<evidence type="ECO:0000256" key="5">
    <source>
        <dbReference type="ARBA" id="ARBA00022801"/>
    </source>
</evidence>
<keyword evidence="4" id="KW-0963">Cytoplasm</keyword>
<dbReference type="GO" id="GO:0008474">
    <property type="term" value="F:palmitoyl-(protein) hydrolase activity"/>
    <property type="evidence" value="ECO:0007669"/>
    <property type="project" value="UniProtKB-EC"/>
</dbReference>
<evidence type="ECO:0000256" key="3">
    <source>
        <dbReference type="ARBA" id="ARBA00012423"/>
    </source>
</evidence>
<feature type="chain" id="PRO_5032358120" description="palmitoyl-protein hydrolase" evidence="11">
    <location>
        <begin position="22"/>
        <end position="553"/>
    </location>
</feature>
<evidence type="ECO:0000256" key="7">
    <source>
        <dbReference type="ARBA" id="ARBA00023098"/>
    </source>
</evidence>
<reference evidence="13" key="1">
    <citation type="submission" date="2021-02" db="EMBL/GenBank/DDBJ databases">
        <authorList>
            <person name="Nowell W R."/>
        </authorList>
    </citation>
    <scope>NUCLEOTIDE SEQUENCE</scope>
</reference>
<proteinExistence type="inferred from homology"/>
<evidence type="ECO:0000259" key="12">
    <source>
        <dbReference type="Pfam" id="PF02230"/>
    </source>
</evidence>
<dbReference type="InterPro" id="IPR003140">
    <property type="entry name" value="PLipase/COase/thioEstase"/>
</dbReference>
<comment type="caution">
    <text evidence="13">The sequence shown here is derived from an EMBL/GenBank/DDBJ whole genome shotgun (WGS) entry which is preliminary data.</text>
</comment>
<dbReference type="SUPFAM" id="SSF53474">
    <property type="entry name" value="alpha/beta-Hydrolases"/>
    <property type="match status" value="1"/>
</dbReference>
<sequence length="553" mass="62768">MFTFIQFIFISFIFIVLQVSTQNQFKESIKCFLRYEHLQHTSQTLNKTLTYTYHQSEITTYTTENKLCSKVGCDCFSYRSVCSHSSQGSNHRAECTNDDKQNGIIQWHRGWTSQAKCEQMRQKPEIYLNLTCCHTDQCNNQPGIIVNIVDRHTPLEIQNTDNDDQTPSSLFITHKPSQQYNNYDHQSSPPLPISHKPSQWNNNYVHHSPTFHLPDNNKPSQVYDNHVHHLTITRLPDTNKPSRVYDSHVRHSMTPRLPVSNKSLQRNHSYVLNSSTSRLPTTHQSTPAYKESLPQNNTIVSSSLSSWISITQAEKNIAKTIKMNKPSAIIPATDKHTASLIFLHGLGDVGESWLEVFDMYNIPKTIRHVKFIFPTAPIRKITLNSGMSMTGWFDAYGLDRSSKEDQQGISEASKYLNDLIENEINNGIPSERVMIGGFSQGGAAALHTALTTSHLLAGVLALSSWLPLSSTFPKALVAGDKKQNLPILQCHGTQDPMVHIQWGRLTGTVFKEMGFKKYIFKEYNGMVHSSSDEEIKDVIAFIKQYLPKIEAKI</sequence>
<evidence type="ECO:0000313" key="13">
    <source>
        <dbReference type="EMBL" id="CAF3624644.1"/>
    </source>
</evidence>
<evidence type="ECO:0000256" key="6">
    <source>
        <dbReference type="ARBA" id="ARBA00022832"/>
    </source>
</evidence>
<dbReference type="AlphaFoldDB" id="A0A818PGM6"/>
<dbReference type="Pfam" id="PF02230">
    <property type="entry name" value="Abhydrolase_2"/>
    <property type="match status" value="1"/>
</dbReference>
<feature type="domain" description="Phospholipase/carboxylesterase/thioesterase" evidence="12">
    <location>
        <begin position="327"/>
        <end position="544"/>
    </location>
</feature>
<evidence type="ECO:0000256" key="1">
    <source>
        <dbReference type="ARBA" id="ARBA00004496"/>
    </source>
</evidence>
<dbReference type="GO" id="GO:0006631">
    <property type="term" value="P:fatty acid metabolic process"/>
    <property type="evidence" value="ECO:0007669"/>
    <property type="project" value="UniProtKB-KW"/>
</dbReference>
<comment type="similarity">
    <text evidence="2">Belongs to the AB hydrolase superfamily. AB hydrolase 2 family.</text>
</comment>
<comment type="catalytic activity">
    <reaction evidence="10">
        <text>1-hexadecanoyl-sn-glycero-3-phosphocholine + H2O = sn-glycerol 3-phosphocholine + hexadecanoate + H(+)</text>
        <dbReference type="Rhea" id="RHEA:40435"/>
        <dbReference type="ChEBI" id="CHEBI:7896"/>
        <dbReference type="ChEBI" id="CHEBI:15377"/>
        <dbReference type="ChEBI" id="CHEBI:15378"/>
        <dbReference type="ChEBI" id="CHEBI:16870"/>
        <dbReference type="ChEBI" id="CHEBI:72998"/>
    </reaction>
    <physiologicalReaction direction="left-to-right" evidence="10">
        <dbReference type="Rhea" id="RHEA:40436"/>
    </physiologicalReaction>
</comment>
<comment type="subcellular location">
    <subcellularLocation>
        <location evidence="1">Cytoplasm</location>
    </subcellularLocation>
</comment>
<evidence type="ECO:0000256" key="11">
    <source>
        <dbReference type="SAM" id="SignalP"/>
    </source>
</evidence>
<protein>
    <recommendedName>
        <fullName evidence="3">palmitoyl-protein hydrolase</fullName>
        <ecNumber evidence="3">3.1.2.22</ecNumber>
    </recommendedName>
    <alternativeName>
        <fullName evidence="8">Palmitoyl-protein hydrolase</fullName>
    </alternativeName>
</protein>
<dbReference type="FunFam" id="3.40.50.1820:FF:000010">
    <property type="entry name" value="Acyl-protein thioesterase 2"/>
    <property type="match status" value="1"/>
</dbReference>
<organism evidence="13 14">
    <name type="scientific">Rotaria sordida</name>
    <dbReference type="NCBI Taxonomy" id="392033"/>
    <lineage>
        <taxon>Eukaryota</taxon>
        <taxon>Metazoa</taxon>
        <taxon>Spiralia</taxon>
        <taxon>Gnathifera</taxon>
        <taxon>Rotifera</taxon>
        <taxon>Eurotatoria</taxon>
        <taxon>Bdelloidea</taxon>
        <taxon>Philodinida</taxon>
        <taxon>Philodinidae</taxon>
        <taxon>Rotaria</taxon>
    </lineage>
</organism>
<evidence type="ECO:0000256" key="9">
    <source>
        <dbReference type="ARBA" id="ARBA00047337"/>
    </source>
</evidence>
<dbReference type="GO" id="GO:0052689">
    <property type="term" value="F:carboxylic ester hydrolase activity"/>
    <property type="evidence" value="ECO:0007669"/>
    <property type="project" value="TreeGrafter"/>
</dbReference>
<name>A0A818PGM6_9BILA</name>
<dbReference type="EC" id="3.1.2.22" evidence="3"/>
<evidence type="ECO:0000256" key="4">
    <source>
        <dbReference type="ARBA" id="ARBA00022490"/>
    </source>
</evidence>
<dbReference type="InterPro" id="IPR050565">
    <property type="entry name" value="LYPA1-2/EST-like"/>
</dbReference>
<dbReference type="InterPro" id="IPR029058">
    <property type="entry name" value="AB_hydrolase_fold"/>
</dbReference>
<keyword evidence="11" id="KW-0732">Signal</keyword>
<evidence type="ECO:0000256" key="10">
    <source>
        <dbReference type="ARBA" id="ARBA00048656"/>
    </source>
</evidence>
<keyword evidence="6" id="KW-0276">Fatty acid metabolism</keyword>
<accession>A0A818PGM6</accession>
<dbReference type="EMBL" id="CAJOAX010000620">
    <property type="protein sequence ID" value="CAF3624644.1"/>
    <property type="molecule type" value="Genomic_DNA"/>
</dbReference>
<keyword evidence="7" id="KW-0443">Lipid metabolism</keyword>
<dbReference type="PANTHER" id="PTHR10655:SF17">
    <property type="entry name" value="LYSOPHOSPHOLIPASE-LIKE PROTEIN 1"/>
    <property type="match status" value="1"/>
</dbReference>
<feature type="signal peptide" evidence="11">
    <location>
        <begin position="1"/>
        <end position="21"/>
    </location>
</feature>
<evidence type="ECO:0000313" key="14">
    <source>
        <dbReference type="Proteomes" id="UP000663823"/>
    </source>
</evidence>
<dbReference type="Proteomes" id="UP000663823">
    <property type="component" value="Unassembled WGS sequence"/>
</dbReference>
<gene>
    <name evidence="13" type="ORF">OTI717_LOCUS7990</name>
</gene>
<comment type="catalytic activity">
    <reaction evidence="9">
        <text>S-hexadecanoyl-L-cysteinyl-[protein] + H2O = L-cysteinyl-[protein] + hexadecanoate + H(+)</text>
        <dbReference type="Rhea" id="RHEA:19233"/>
        <dbReference type="Rhea" id="RHEA-COMP:10131"/>
        <dbReference type="Rhea" id="RHEA-COMP:11032"/>
        <dbReference type="ChEBI" id="CHEBI:7896"/>
        <dbReference type="ChEBI" id="CHEBI:15377"/>
        <dbReference type="ChEBI" id="CHEBI:15378"/>
        <dbReference type="ChEBI" id="CHEBI:29950"/>
        <dbReference type="ChEBI" id="CHEBI:74151"/>
        <dbReference type="EC" id="3.1.2.22"/>
    </reaction>
</comment>
<keyword evidence="5" id="KW-0378">Hydrolase</keyword>
<evidence type="ECO:0000256" key="8">
    <source>
        <dbReference type="ARBA" id="ARBA00031195"/>
    </source>
</evidence>
<dbReference type="GO" id="GO:0005737">
    <property type="term" value="C:cytoplasm"/>
    <property type="evidence" value="ECO:0007669"/>
    <property type="project" value="UniProtKB-SubCell"/>
</dbReference>
<evidence type="ECO:0000256" key="2">
    <source>
        <dbReference type="ARBA" id="ARBA00006499"/>
    </source>
</evidence>